<reference evidence="5 6" key="1">
    <citation type="submission" date="2017-01" db="EMBL/GenBank/DDBJ databases">
        <authorList>
            <person name="Mah S.A."/>
            <person name="Swanson W.J."/>
            <person name="Moy G.W."/>
            <person name="Vacquier V.D."/>
        </authorList>
    </citation>
    <scope>NUCLEOTIDE SEQUENCE [LARGE SCALE GENOMIC DNA]</scope>
    <source>
        <strain evidence="5 6">DSM 11589</strain>
    </source>
</reference>
<feature type="domain" description="Methyl-accepting transducer" evidence="4">
    <location>
        <begin position="59"/>
        <end position="234"/>
    </location>
</feature>
<sequence length="234" mass="25028">MSSLPSSAPATRPGASSTRARALSLDEGAKALSTHCMGAFQAFQGLNQLAEDMRILSLNAELAAGRAGTAGVAVRALTQYTRQLVSQLNRLEQEMSALKIATNDLSDRTTKDLEALRQIRETAANDGYESSQRNEAEALASATALLGQMMDNARKLGGHAGRIRQVADQSNGIATNIAIEAAAAGRHESEFRTVSDTMKRYIEVLQSMVERANHAIRQADEMGQALTRRLAASA</sequence>
<dbReference type="SUPFAM" id="SSF58104">
    <property type="entry name" value="Methyl-accepting chemotaxis protein (MCP) signaling domain"/>
    <property type="match status" value="1"/>
</dbReference>
<dbReference type="Proteomes" id="UP000185678">
    <property type="component" value="Unassembled WGS sequence"/>
</dbReference>
<dbReference type="RefSeq" id="WP_076399054.1">
    <property type="nucleotide sequence ID" value="NZ_FTOA01000002.1"/>
</dbReference>
<evidence type="ECO:0000256" key="2">
    <source>
        <dbReference type="SAM" id="Coils"/>
    </source>
</evidence>
<keyword evidence="2" id="KW-0175">Coiled coil</keyword>
<gene>
    <name evidence="5" type="ORF">SAMN05421779_102143</name>
</gene>
<keyword evidence="6" id="KW-1185">Reference proteome</keyword>
<evidence type="ECO:0000256" key="1">
    <source>
        <dbReference type="PROSITE-ProRule" id="PRU00284"/>
    </source>
</evidence>
<organism evidence="5 6">
    <name type="scientific">Insolitispirillum peregrinum</name>
    <dbReference type="NCBI Taxonomy" id="80876"/>
    <lineage>
        <taxon>Bacteria</taxon>
        <taxon>Pseudomonadati</taxon>
        <taxon>Pseudomonadota</taxon>
        <taxon>Alphaproteobacteria</taxon>
        <taxon>Rhodospirillales</taxon>
        <taxon>Novispirillaceae</taxon>
        <taxon>Insolitispirillum</taxon>
    </lineage>
</organism>
<feature type="compositionally biased region" description="Polar residues" evidence="3">
    <location>
        <begin position="1"/>
        <end position="19"/>
    </location>
</feature>
<evidence type="ECO:0000313" key="5">
    <source>
        <dbReference type="EMBL" id="SIS47483.1"/>
    </source>
</evidence>
<dbReference type="OrthoDB" id="7342222at2"/>
<feature type="coiled-coil region" evidence="2">
    <location>
        <begin position="74"/>
        <end position="108"/>
    </location>
</feature>
<proteinExistence type="predicted"/>
<protein>
    <recommendedName>
        <fullName evidence="4">Methyl-accepting transducer domain-containing protein</fullName>
    </recommendedName>
</protein>
<dbReference type="GO" id="GO:0007165">
    <property type="term" value="P:signal transduction"/>
    <property type="evidence" value="ECO:0007669"/>
    <property type="project" value="UniProtKB-KW"/>
</dbReference>
<name>A0A1N7JDP9_9PROT</name>
<keyword evidence="1" id="KW-0807">Transducer</keyword>
<dbReference type="STRING" id="80876.SAMN05421779_102143"/>
<dbReference type="AlphaFoldDB" id="A0A1N7JDP9"/>
<dbReference type="Gene3D" id="6.10.250.3200">
    <property type="match status" value="1"/>
</dbReference>
<dbReference type="EMBL" id="FTOA01000002">
    <property type="protein sequence ID" value="SIS47483.1"/>
    <property type="molecule type" value="Genomic_DNA"/>
</dbReference>
<dbReference type="GO" id="GO:0016020">
    <property type="term" value="C:membrane"/>
    <property type="evidence" value="ECO:0007669"/>
    <property type="project" value="InterPro"/>
</dbReference>
<dbReference type="PROSITE" id="PS50111">
    <property type="entry name" value="CHEMOTAXIS_TRANSDUC_2"/>
    <property type="match status" value="1"/>
</dbReference>
<evidence type="ECO:0000256" key="3">
    <source>
        <dbReference type="SAM" id="MobiDB-lite"/>
    </source>
</evidence>
<dbReference type="InterPro" id="IPR004089">
    <property type="entry name" value="MCPsignal_dom"/>
</dbReference>
<evidence type="ECO:0000313" key="6">
    <source>
        <dbReference type="Proteomes" id="UP000185678"/>
    </source>
</evidence>
<feature type="region of interest" description="Disordered" evidence="3">
    <location>
        <begin position="1"/>
        <end position="21"/>
    </location>
</feature>
<evidence type="ECO:0000259" key="4">
    <source>
        <dbReference type="PROSITE" id="PS50111"/>
    </source>
</evidence>
<accession>A0A1N7JDP9</accession>